<feature type="binding site" evidence="1">
    <location>
        <position position="221"/>
    </location>
    <ligand>
        <name>Mg(2+)</name>
        <dbReference type="ChEBI" id="CHEBI:18420"/>
        <label>1</label>
    </ligand>
</feature>
<keyword evidence="1" id="KW-0479">Metal-binding</keyword>
<dbReference type="PANTHER" id="PTHR16222:SF12">
    <property type="entry name" value="ADP-RIBOSYLGLYCOHYDROLASE-RELATED"/>
    <property type="match status" value="1"/>
</dbReference>
<comment type="cofactor">
    <cofactor evidence="1">
        <name>Mg(2+)</name>
        <dbReference type="ChEBI" id="CHEBI:18420"/>
    </cofactor>
    <text evidence="1">Binds 2 magnesium ions per subunit.</text>
</comment>
<feature type="binding site" evidence="1">
    <location>
        <position position="222"/>
    </location>
    <ligand>
        <name>Mg(2+)</name>
        <dbReference type="ChEBI" id="CHEBI:18420"/>
        <label>1</label>
    </ligand>
</feature>
<dbReference type="KEGG" id="ehl:EHLA_2555"/>
<keyword evidence="1" id="KW-0460">Magnesium</keyword>
<proteinExistence type="predicted"/>
<dbReference type="Proteomes" id="UP000217549">
    <property type="component" value="Chromosome I"/>
</dbReference>
<dbReference type="InterPro" id="IPR005502">
    <property type="entry name" value="Ribosyl_crysJ1"/>
</dbReference>
<dbReference type="GO" id="GO:0046872">
    <property type="term" value="F:metal ion binding"/>
    <property type="evidence" value="ECO:0007669"/>
    <property type="project" value="UniProtKB-KW"/>
</dbReference>
<feature type="binding site" evidence="1">
    <location>
        <position position="219"/>
    </location>
    <ligand>
        <name>Mg(2+)</name>
        <dbReference type="ChEBI" id="CHEBI:18420"/>
        <label>1</label>
    </ligand>
</feature>
<dbReference type="Pfam" id="PF03747">
    <property type="entry name" value="ADP_ribosyl_GH"/>
    <property type="match status" value="1"/>
</dbReference>
<accession>A0A285PU15</accession>
<evidence type="ECO:0000313" key="3">
    <source>
        <dbReference type="Proteomes" id="UP000217549"/>
    </source>
</evidence>
<dbReference type="InterPro" id="IPR050792">
    <property type="entry name" value="ADP-ribosylglycohydrolase"/>
</dbReference>
<dbReference type="AlphaFoldDB" id="A0A285PU15"/>
<protein>
    <submittedName>
        <fullName evidence="2">ADP-ribosylation/Crystallin J1</fullName>
    </submittedName>
</protein>
<evidence type="ECO:0000313" key="2">
    <source>
        <dbReference type="EMBL" id="SOB73109.1"/>
    </source>
</evidence>
<dbReference type="RefSeq" id="WP_044924450.1">
    <property type="nucleotide sequence ID" value="NZ_LT907978.1"/>
</dbReference>
<evidence type="ECO:0000256" key="1">
    <source>
        <dbReference type="PIRSR" id="PIRSR605502-1"/>
    </source>
</evidence>
<feature type="binding site" evidence="1">
    <location>
        <position position="36"/>
    </location>
    <ligand>
        <name>Mg(2+)</name>
        <dbReference type="ChEBI" id="CHEBI:18420"/>
        <label>1</label>
    </ligand>
</feature>
<keyword evidence="3" id="KW-1185">Reference proteome</keyword>
<dbReference type="InterPro" id="IPR036705">
    <property type="entry name" value="Ribosyl_crysJ1_sf"/>
</dbReference>
<organism evidence="2 3">
    <name type="scientific">Anaerobutyricum hallii</name>
    <dbReference type="NCBI Taxonomy" id="39488"/>
    <lineage>
        <taxon>Bacteria</taxon>
        <taxon>Bacillati</taxon>
        <taxon>Bacillota</taxon>
        <taxon>Clostridia</taxon>
        <taxon>Lachnospirales</taxon>
        <taxon>Lachnospiraceae</taxon>
        <taxon>Anaerobutyricum</taxon>
    </lineage>
</organism>
<feature type="binding site" evidence="1">
    <location>
        <position position="35"/>
    </location>
    <ligand>
        <name>Mg(2+)</name>
        <dbReference type="ChEBI" id="CHEBI:18420"/>
        <label>1</label>
    </ligand>
</feature>
<reference evidence="3" key="1">
    <citation type="submission" date="2017-09" db="EMBL/GenBank/DDBJ databases">
        <authorList>
            <person name="Shetty A S."/>
        </authorList>
    </citation>
    <scope>NUCLEOTIDE SEQUENCE [LARGE SCALE GENOMIC DNA]</scope>
</reference>
<dbReference type="Gene3D" id="1.10.4080.10">
    <property type="entry name" value="ADP-ribosylation/Crystallin J1"/>
    <property type="match status" value="1"/>
</dbReference>
<dbReference type="STRING" id="39488.ERS852450_02487"/>
<name>A0A285PU15_9FIRM</name>
<gene>
    <name evidence="2" type="ORF">EHLA_2555</name>
</gene>
<dbReference type="SUPFAM" id="SSF101478">
    <property type="entry name" value="ADP-ribosylglycohydrolase"/>
    <property type="match status" value="1"/>
</dbReference>
<sequence length="442" mass="49408">MYGAILGDIIGSPFEFDRGDKTKNFDLFSEGCGFTDDSVMTIAVGEALLAVGPEAAVKKIEDAVASNMQDWGKRYPHAGYGGCFRHWLKENNPKPYGSYGNGSAMRVSAVGWLYDSMERTREVARATANVTHNHPEGIKGAESTASAIYMARNGSSKEEIKAYIEREFHYDLSRTLDNIRTYYHHVESCQETVPEAIIAFLESKDFEDAIRNAVSLGGDTDTLGAITGSIAEAFYGIPAVLIAECKSRIDKGLMTDVLDEFDHVLGRSVDTYSDEVDETQANQMIEAAIDQYYIQQDKNGMLLFMEVMVTRMQQAGEVIVPYITENPFMSEEQISKVKAGDTISLDHDVRLKIETVKDADEKEWIGVFTSSEEMHKGSAGNVQMNQSIESILRLALNWEQVNGIVINPFGKYIQMTKKMIELLINGYEYNENERKSKDDENN</sequence>
<dbReference type="PANTHER" id="PTHR16222">
    <property type="entry name" value="ADP-RIBOSYLGLYCOHYDROLASE"/>
    <property type="match status" value="1"/>
</dbReference>
<feature type="binding site" evidence="1">
    <location>
        <position position="37"/>
    </location>
    <ligand>
        <name>Mg(2+)</name>
        <dbReference type="ChEBI" id="CHEBI:18420"/>
        <label>1</label>
    </ligand>
</feature>
<dbReference type="EMBL" id="LT907978">
    <property type="protein sequence ID" value="SOB73109.1"/>
    <property type="molecule type" value="Genomic_DNA"/>
</dbReference>